<sequence length="339" mass="36247">MTQVDGERRLRFDAPLERSLVHRHAADEVFVTDHVALDDGRFAVAARLPSAHRYFNDDPVPSAYVDPMLLLECSRQAGTLVAHRHLGVPSDTAFLIAEWSIALDGEPAHPQPGTGSDELTMVIEVRDPKRRGESLLGATLVTELYLAGRRAASSTVVAGYPSRAGYESFRTRRRSSVAPLSDTMPPRVGGTPADGRRAGRALEENVVLSTVRRAGGRTVADLDVPVAHPVFYDHPLDHVPATALLEAARQAALSAIAPETVEEAGGMTGPWRVSALSARFGRFVELDSPTEVSARVEQAGHSRSVRVLFEQDGATACDCEVTVLEPSAAPVSAAPAGVL</sequence>
<dbReference type="Proteomes" id="UP000624183">
    <property type="component" value="Unassembled WGS sequence"/>
</dbReference>
<comment type="caution">
    <text evidence="3">The sequence shown here is derived from an EMBL/GenBank/DDBJ whole genome shotgun (WGS) entry which is preliminary data.</text>
</comment>
<dbReference type="EMBL" id="BMUW01000001">
    <property type="protein sequence ID" value="GGZ39307.1"/>
    <property type="molecule type" value="Genomic_DNA"/>
</dbReference>
<gene>
    <name evidence="3" type="ORF">GCM10010328_11720</name>
</gene>
<feature type="domain" description="A-factor biosynthesis hotdog" evidence="2">
    <location>
        <begin position="199"/>
        <end position="322"/>
    </location>
</feature>
<evidence type="ECO:0000256" key="1">
    <source>
        <dbReference type="SAM" id="MobiDB-lite"/>
    </source>
</evidence>
<dbReference type="NCBIfam" id="NF041195">
    <property type="entry name" value="ScbA_BarX_GamBu"/>
    <property type="match status" value="1"/>
</dbReference>
<accession>A0ABQ3BIQ4</accession>
<reference evidence="4" key="1">
    <citation type="journal article" date="2019" name="Int. J. Syst. Evol. Microbiol.">
        <title>The Global Catalogue of Microorganisms (GCM) 10K type strain sequencing project: providing services to taxonomists for standard genome sequencing and annotation.</title>
        <authorList>
            <consortium name="The Broad Institute Genomics Platform"/>
            <consortium name="The Broad Institute Genome Sequencing Center for Infectious Disease"/>
            <person name="Wu L."/>
            <person name="Ma J."/>
        </authorList>
    </citation>
    <scope>NUCLEOTIDE SEQUENCE [LARGE SCALE GENOMIC DNA]</scope>
    <source>
        <strain evidence="4">JCM 4602</strain>
    </source>
</reference>
<proteinExistence type="predicted"/>
<feature type="domain" description="A-factor biosynthesis hotdog" evidence="2">
    <location>
        <begin position="20"/>
        <end position="155"/>
    </location>
</feature>
<dbReference type="Pfam" id="PF03756">
    <property type="entry name" value="AfsA"/>
    <property type="match status" value="2"/>
</dbReference>
<organism evidence="3 4">
    <name type="scientific">Streptomyces rubiginosohelvolus</name>
    <dbReference type="NCBI Taxonomy" id="67362"/>
    <lineage>
        <taxon>Bacteria</taxon>
        <taxon>Bacillati</taxon>
        <taxon>Actinomycetota</taxon>
        <taxon>Actinomycetes</taxon>
        <taxon>Kitasatosporales</taxon>
        <taxon>Streptomycetaceae</taxon>
        <taxon>Streptomyces</taxon>
    </lineage>
</organism>
<evidence type="ECO:0000259" key="2">
    <source>
        <dbReference type="Pfam" id="PF03756"/>
    </source>
</evidence>
<evidence type="ECO:0000313" key="4">
    <source>
        <dbReference type="Proteomes" id="UP000624183"/>
    </source>
</evidence>
<protein>
    <recommendedName>
        <fullName evidence="2">A-factor biosynthesis hotdog domain-containing protein</fullName>
    </recommendedName>
</protein>
<dbReference type="InterPro" id="IPR047757">
    <property type="entry name" value="AfsA-like"/>
</dbReference>
<keyword evidence="4" id="KW-1185">Reference proteome</keyword>
<feature type="region of interest" description="Disordered" evidence="1">
    <location>
        <begin position="174"/>
        <end position="196"/>
    </location>
</feature>
<dbReference type="InterPro" id="IPR005509">
    <property type="entry name" value="AfsA_hotdog_dom"/>
</dbReference>
<name>A0ABQ3BIQ4_9ACTN</name>
<evidence type="ECO:0000313" key="3">
    <source>
        <dbReference type="EMBL" id="GGZ39307.1"/>
    </source>
</evidence>